<dbReference type="Pfam" id="PF02518">
    <property type="entry name" value="HATPase_c"/>
    <property type="match status" value="1"/>
</dbReference>
<dbReference type="SMART" id="SM00387">
    <property type="entry name" value="HATPase_c"/>
    <property type="match status" value="1"/>
</dbReference>
<dbReference type="GO" id="GO:0000155">
    <property type="term" value="F:phosphorelay sensor kinase activity"/>
    <property type="evidence" value="ECO:0007669"/>
    <property type="project" value="InterPro"/>
</dbReference>
<reference evidence="13" key="1">
    <citation type="journal article" date="2014" name="Int. J. Syst. Evol. Microbiol.">
        <title>Complete genome sequence of Corynebacterium casei LMG S-19264T (=DSM 44701T), isolated from a smear-ripened cheese.</title>
        <authorList>
            <consortium name="US DOE Joint Genome Institute (JGI-PGF)"/>
            <person name="Walter F."/>
            <person name="Albersmeier A."/>
            <person name="Kalinowski J."/>
            <person name="Ruckert C."/>
        </authorList>
    </citation>
    <scope>NUCLEOTIDE SEQUENCE</scope>
    <source>
        <strain evidence="13">CGMCC 1.8984</strain>
    </source>
</reference>
<evidence type="ECO:0000256" key="4">
    <source>
        <dbReference type="ARBA" id="ARBA00022553"/>
    </source>
</evidence>
<dbReference type="Gene3D" id="1.10.287.130">
    <property type="match status" value="1"/>
</dbReference>
<keyword evidence="5" id="KW-0808">Transferase</keyword>
<dbReference type="GO" id="GO:0005886">
    <property type="term" value="C:plasma membrane"/>
    <property type="evidence" value="ECO:0007669"/>
    <property type="project" value="UniProtKB-SubCell"/>
</dbReference>
<proteinExistence type="predicted"/>
<keyword evidence="14" id="KW-1185">Reference proteome</keyword>
<keyword evidence="9" id="KW-0902">Two-component regulatory system</keyword>
<dbReference type="InterPro" id="IPR050428">
    <property type="entry name" value="TCS_sensor_his_kinase"/>
</dbReference>
<dbReference type="EMBL" id="BMMD01000012">
    <property type="protein sequence ID" value="GGJ83693.1"/>
    <property type="molecule type" value="Genomic_DNA"/>
</dbReference>
<dbReference type="InterPro" id="IPR003661">
    <property type="entry name" value="HisK_dim/P_dom"/>
</dbReference>
<dbReference type="InterPro" id="IPR005467">
    <property type="entry name" value="His_kinase_dom"/>
</dbReference>
<evidence type="ECO:0000256" key="10">
    <source>
        <dbReference type="ARBA" id="ARBA00023136"/>
    </source>
</evidence>
<comment type="caution">
    <text evidence="13">The sequence shown here is derived from an EMBL/GenBank/DDBJ whole genome shotgun (WGS) entry which is preliminary data.</text>
</comment>
<keyword evidence="8 11" id="KW-1133">Transmembrane helix</keyword>
<dbReference type="RefSeq" id="WP_188743540.1">
    <property type="nucleotide sequence ID" value="NZ_BAABFW010000006.1"/>
</dbReference>
<comment type="subcellular location">
    <subcellularLocation>
        <location evidence="2">Cell membrane</location>
    </subcellularLocation>
</comment>
<evidence type="ECO:0000256" key="11">
    <source>
        <dbReference type="SAM" id="Phobius"/>
    </source>
</evidence>
<keyword evidence="10 11" id="KW-0472">Membrane</keyword>
<evidence type="ECO:0000259" key="12">
    <source>
        <dbReference type="PROSITE" id="PS50109"/>
    </source>
</evidence>
<dbReference type="InterPro" id="IPR036097">
    <property type="entry name" value="HisK_dim/P_sf"/>
</dbReference>
<protein>
    <recommendedName>
        <fullName evidence="3">histidine kinase</fullName>
        <ecNumber evidence="3">2.7.13.3</ecNumber>
    </recommendedName>
</protein>
<evidence type="ECO:0000256" key="9">
    <source>
        <dbReference type="ARBA" id="ARBA00023012"/>
    </source>
</evidence>
<dbReference type="Pfam" id="PF00512">
    <property type="entry name" value="HisKA"/>
    <property type="match status" value="1"/>
</dbReference>
<evidence type="ECO:0000256" key="1">
    <source>
        <dbReference type="ARBA" id="ARBA00000085"/>
    </source>
</evidence>
<evidence type="ECO:0000256" key="6">
    <source>
        <dbReference type="ARBA" id="ARBA00022692"/>
    </source>
</evidence>
<dbReference type="PRINTS" id="PR00344">
    <property type="entry name" value="BCTRLSENSOR"/>
</dbReference>
<dbReference type="CDD" id="cd00082">
    <property type="entry name" value="HisKA"/>
    <property type="match status" value="1"/>
</dbReference>
<evidence type="ECO:0000256" key="5">
    <source>
        <dbReference type="ARBA" id="ARBA00022679"/>
    </source>
</evidence>
<dbReference type="InterPro" id="IPR036890">
    <property type="entry name" value="HATPase_C_sf"/>
</dbReference>
<evidence type="ECO:0000256" key="7">
    <source>
        <dbReference type="ARBA" id="ARBA00022777"/>
    </source>
</evidence>
<dbReference type="FunFam" id="1.10.287.130:FF:000001">
    <property type="entry name" value="Two-component sensor histidine kinase"/>
    <property type="match status" value="1"/>
</dbReference>
<gene>
    <name evidence="13" type="ORF">GCM10011372_22540</name>
</gene>
<dbReference type="SMART" id="SM00388">
    <property type="entry name" value="HisKA"/>
    <property type="match status" value="1"/>
</dbReference>
<keyword evidence="7 13" id="KW-0418">Kinase</keyword>
<comment type="catalytic activity">
    <reaction evidence="1">
        <text>ATP + protein L-histidine = ADP + protein N-phospho-L-histidine.</text>
        <dbReference type="EC" id="2.7.13.3"/>
    </reaction>
</comment>
<dbReference type="Proteomes" id="UP000636956">
    <property type="component" value="Unassembled WGS sequence"/>
</dbReference>
<sequence>MPDDRRRRGRTLNTRITLLVVGVATLVTVVAGVASLQLVRGALEQQAHEHLATQVGILAEEGDLETAARQAQAWAQDVGDQWAVVASDGSVRGSARRWVDAEVARDVLAGTAVSDTTRAWRAPVILEAQPVGAGGIVLARPESAIAAATRELVARFLPIIGAAAIAAILGGVLLAGRIASPLVATANAANVLACGRRGVAVPGSDIPEVDDVAHALAALDSALVASEGRQREFLLSVSHELRTPLTAIRGYAEALADGLVDSASVASVGRTLTAETERVDHFVGDLLELARLESDDFRIEPSPVDLAALLREAAEAWAAKAAALGVAIVVDADAAPTVVSDPRRVRQLVDGLVENALRVSPPDSALELRAAAAPGAGGGAAIAVRDEGPGLSDDDLARAFDRSVLRERYGSSRPVGTGLGLSIAQRLAARLGGSVSAARAPGGGSVFTVDLPSGVSPRAPGSAW</sequence>
<dbReference type="SUPFAM" id="SSF55874">
    <property type="entry name" value="ATPase domain of HSP90 chaperone/DNA topoisomerase II/histidine kinase"/>
    <property type="match status" value="1"/>
</dbReference>
<keyword evidence="6 11" id="KW-0812">Transmembrane</keyword>
<feature type="domain" description="Histidine kinase" evidence="12">
    <location>
        <begin position="236"/>
        <end position="455"/>
    </location>
</feature>
<evidence type="ECO:0000256" key="2">
    <source>
        <dbReference type="ARBA" id="ARBA00004236"/>
    </source>
</evidence>
<dbReference type="PROSITE" id="PS50109">
    <property type="entry name" value="HIS_KIN"/>
    <property type="match status" value="1"/>
</dbReference>
<reference evidence="13" key="2">
    <citation type="submission" date="2020-09" db="EMBL/GenBank/DDBJ databases">
        <authorList>
            <person name="Sun Q."/>
            <person name="Zhou Y."/>
        </authorList>
    </citation>
    <scope>NUCLEOTIDE SEQUENCE</scope>
    <source>
        <strain evidence="13">CGMCC 1.8984</strain>
    </source>
</reference>
<evidence type="ECO:0000256" key="3">
    <source>
        <dbReference type="ARBA" id="ARBA00012438"/>
    </source>
</evidence>
<dbReference type="InterPro" id="IPR004358">
    <property type="entry name" value="Sig_transdc_His_kin-like_C"/>
</dbReference>
<name>A0A917PLR3_9MICO</name>
<accession>A0A917PLR3</accession>
<evidence type="ECO:0000256" key="8">
    <source>
        <dbReference type="ARBA" id="ARBA00022989"/>
    </source>
</evidence>
<dbReference type="AlphaFoldDB" id="A0A917PLR3"/>
<evidence type="ECO:0000313" key="13">
    <source>
        <dbReference type="EMBL" id="GGJ83693.1"/>
    </source>
</evidence>
<keyword evidence="4" id="KW-0597">Phosphoprotein</keyword>
<dbReference type="PANTHER" id="PTHR45436">
    <property type="entry name" value="SENSOR HISTIDINE KINASE YKOH"/>
    <property type="match status" value="1"/>
</dbReference>
<dbReference type="EC" id="2.7.13.3" evidence="3"/>
<dbReference type="SUPFAM" id="SSF47384">
    <property type="entry name" value="Homodimeric domain of signal transducing histidine kinase"/>
    <property type="match status" value="1"/>
</dbReference>
<dbReference type="InterPro" id="IPR003594">
    <property type="entry name" value="HATPase_dom"/>
</dbReference>
<dbReference type="PANTHER" id="PTHR45436:SF5">
    <property type="entry name" value="SENSOR HISTIDINE KINASE TRCS"/>
    <property type="match status" value="1"/>
</dbReference>
<organism evidence="13 14">
    <name type="scientific">Agromyces bauzanensis</name>
    <dbReference type="NCBI Taxonomy" id="1308924"/>
    <lineage>
        <taxon>Bacteria</taxon>
        <taxon>Bacillati</taxon>
        <taxon>Actinomycetota</taxon>
        <taxon>Actinomycetes</taxon>
        <taxon>Micrococcales</taxon>
        <taxon>Microbacteriaceae</taxon>
        <taxon>Agromyces</taxon>
    </lineage>
</organism>
<feature type="transmembrane region" description="Helical" evidence="11">
    <location>
        <begin position="12"/>
        <end position="34"/>
    </location>
</feature>
<evidence type="ECO:0000313" key="14">
    <source>
        <dbReference type="Proteomes" id="UP000636956"/>
    </source>
</evidence>
<dbReference type="Gene3D" id="3.30.565.10">
    <property type="entry name" value="Histidine kinase-like ATPase, C-terminal domain"/>
    <property type="match status" value="1"/>
</dbReference>